<keyword evidence="2" id="KW-0158">Chromosome</keyword>
<dbReference type="EMBL" id="KZ805300">
    <property type="protein sequence ID" value="PVI08479.1"/>
    <property type="molecule type" value="Genomic_DNA"/>
</dbReference>
<evidence type="ECO:0000256" key="7">
    <source>
        <dbReference type="ARBA" id="ARBA00022833"/>
    </source>
</evidence>
<keyword evidence="13" id="KW-1185">Reference proteome</keyword>
<comment type="subcellular location">
    <subcellularLocation>
        <location evidence="1">Chromosome</location>
    </subcellularLocation>
</comment>
<dbReference type="PANTHER" id="PTHR46223">
    <property type="entry name" value="HISTONE-LYSINE N-METHYLTRANSFERASE SUV39H"/>
    <property type="match status" value="1"/>
</dbReference>
<keyword evidence="3" id="KW-0489">Methyltransferase</keyword>
<evidence type="ECO:0000259" key="9">
    <source>
        <dbReference type="PROSITE" id="PS50280"/>
    </source>
</evidence>
<evidence type="ECO:0000256" key="3">
    <source>
        <dbReference type="ARBA" id="ARBA00022603"/>
    </source>
</evidence>
<evidence type="ECO:0000256" key="6">
    <source>
        <dbReference type="ARBA" id="ARBA00022723"/>
    </source>
</evidence>
<dbReference type="GO" id="GO:0005634">
    <property type="term" value="C:nucleus"/>
    <property type="evidence" value="ECO:0007669"/>
    <property type="project" value="InterPro"/>
</dbReference>
<dbReference type="PROSITE" id="PS50868">
    <property type="entry name" value="POST_SET"/>
    <property type="match status" value="1"/>
</dbReference>
<protein>
    <submittedName>
        <fullName evidence="12">SET domain-containing protein</fullName>
    </submittedName>
</protein>
<dbReference type="InterPro" id="IPR007728">
    <property type="entry name" value="Pre-SET_dom"/>
</dbReference>
<proteinExistence type="predicted"/>
<dbReference type="Pfam" id="PF00856">
    <property type="entry name" value="SET"/>
    <property type="match status" value="1"/>
</dbReference>
<feature type="domain" description="Pre-SET" evidence="10">
    <location>
        <begin position="234"/>
        <end position="341"/>
    </location>
</feature>
<dbReference type="SMART" id="SM00317">
    <property type="entry name" value="SET"/>
    <property type="match status" value="1"/>
</dbReference>
<dbReference type="Proteomes" id="UP000244855">
    <property type="component" value="Unassembled WGS sequence"/>
</dbReference>
<evidence type="ECO:0000259" key="11">
    <source>
        <dbReference type="PROSITE" id="PS50868"/>
    </source>
</evidence>
<dbReference type="PANTHER" id="PTHR46223:SF3">
    <property type="entry name" value="HISTONE-LYSINE N-METHYLTRANSFERASE SET-23"/>
    <property type="match status" value="1"/>
</dbReference>
<accession>A0A2V1EEG0</accession>
<dbReference type="InterPro" id="IPR046341">
    <property type="entry name" value="SET_dom_sf"/>
</dbReference>
<dbReference type="Pfam" id="PF05033">
    <property type="entry name" value="Pre-SET"/>
    <property type="match status" value="1"/>
</dbReference>
<evidence type="ECO:0000256" key="5">
    <source>
        <dbReference type="ARBA" id="ARBA00022691"/>
    </source>
</evidence>
<evidence type="ECO:0000256" key="1">
    <source>
        <dbReference type="ARBA" id="ARBA00004286"/>
    </source>
</evidence>
<dbReference type="SUPFAM" id="SSF82199">
    <property type="entry name" value="SET domain"/>
    <property type="match status" value="1"/>
</dbReference>
<dbReference type="AlphaFoldDB" id="A0A2V1EEG0"/>
<feature type="compositionally biased region" description="Low complexity" evidence="8">
    <location>
        <begin position="106"/>
        <end position="123"/>
    </location>
</feature>
<keyword evidence="6" id="KW-0479">Metal-binding</keyword>
<keyword evidence="5" id="KW-0949">S-adenosyl-L-methionine</keyword>
<evidence type="ECO:0000256" key="8">
    <source>
        <dbReference type="SAM" id="MobiDB-lite"/>
    </source>
</evidence>
<dbReference type="InterPro" id="IPR003616">
    <property type="entry name" value="Post-SET_dom"/>
</dbReference>
<reference evidence="12 13" key="1">
    <citation type="journal article" date="2018" name="Sci. Rep.">
        <title>Comparative genomics provides insights into the lifestyle and reveals functional heterogeneity of dark septate endophytic fungi.</title>
        <authorList>
            <person name="Knapp D.G."/>
            <person name="Nemeth J.B."/>
            <person name="Barry K."/>
            <person name="Hainaut M."/>
            <person name="Henrissat B."/>
            <person name="Johnson J."/>
            <person name="Kuo A."/>
            <person name="Lim J.H.P."/>
            <person name="Lipzen A."/>
            <person name="Nolan M."/>
            <person name="Ohm R.A."/>
            <person name="Tamas L."/>
            <person name="Grigoriev I.V."/>
            <person name="Spatafora J.W."/>
            <person name="Nagy L.G."/>
            <person name="Kovacs G.M."/>
        </authorList>
    </citation>
    <scope>NUCLEOTIDE SEQUENCE [LARGE SCALE GENOMIC DNA]</scope>
    <source>
        <strain evidence="12 13">DSE2036</strain>
    </source>
</reference>
<evidence type="ECO:0000256" key="2">
    <source>
        <dbReference type="ARBA" id="ARBA00022454"/>
    </source>
</evidence>
<dbReference type="GO" id="GO:0042054">
    <property type="term" value="F:histone methyltransferase activity"/>
    <property type="evidence" value="ECO:0007669"/>
    <property type="project" value="InterPro"/>
</dbReference>
<dbReference type="InterPro" id="IPR001214">
    <property type="entry name" value="SET_dom"/>
</dbReference>
<sequence>MPNVVIPIRGQTSRRVKVEDVVRILSNRSKGTEEQYLVQWACSNAPEKPPISWHSVNELSRCLELLQDYLAIREDRKVASSQTSSSQKRKASELDSTPFTLTSELPSRTPSRSPSVTSASSAPAAPAPIDVYNGMLDVDQYGFIVCRSSKYPAAQIELRRVPTPDMVRTSLRSKVDKACLRIREEYLARLAKVPGKKIHLVNTHDMSTPSLRFRYIPQYILREGVIQAPPDTQEGCQKCSPHMGRNIGCEYTQRCGCLEYAAVNEAAITDPDMEVAYQKAKANGDSLAAFPKRFPYYAEGTKVRRAGTLVPFYLNSRRPIYECNDNCRCGPDCRNKNVQFGRTVEVEIFRTGGGRGWGLRCRENIYEGQFIDTYRGEVITDAEATRREESADKSKSSYLYSLDKFAESEGIDVEDLYVVDGEFYGGPTKFINHSCDPNCRQYTVSYNKHDPRVYDIAFFACRDIPAGEELTFDYLDKEEGEPIEDPGPDAIPCLCRAANCRKWLWT</sequence>
<feature type="compositionally biased region" description="Polar residues" evidence="8">
    <location>
        <begin position="94"/>
        <end position="105"/>
    </location>
</feature>
<keyword evidence="4" id="KW-0808">Transferase</keyword>
<dbReference type="CDD" id="cd00024">
    <property type="entry name" value="CD_CSD"/>
    <property type="match status" value="1"/>
</dbReference>
<dbReference type="PROSITE" id="PS50280">
    <property type="entry name" value="SET"/>
    <property type="match status" value="1"/>
</dbReference>
<dbReference type="STRING" id="97972.A0A2V1EEG0"/>
<dbReference type="Gene3D" id="2.170.270.10">
    <property type="entry name" value="SET domain"/>
    <property type="match status" value="1"/>
</dbReference>
<evidence type="ECO:0000313" key="13">
    <source>
        <dbReference type="Proteomes" id="UP000244855"/>
    </source>
</evidence>
<dbReference type="GO" id="GO:0032259">
    <property type="term" value="P:methylation"/>
    <property type="evidence" value="ECO:0007669"/>
    <property type="project" value="UniProtKB-KW"/>
</dbReference>
<evidence type="ECO:0000259" key="10">
    <source>
        <dbReference type="PROSITE" id="PS50867"/>
    </source>
</evidence>
<dbReference type="InterPro" id="IPR050973">
    <property type="entry name" value="H3K9_Histone-Lys_N-MTase"/>
</dbReference>
<evidence type="ECO:0000313" key="12">
    <source>
        <dbReference type="EMBL" id="PVI08479.1"/>
    </source>
</evidence>
<dbReference type="GO" id="GO:0008270">
    <property type="term" value="F:zinc ion binding"/>
    <property type="evidence" value="ECO:0007669"/>
    <property type="project" value="InterPro"/>
</dbReference>
<name>A0A2V1EEG0_9PLEO</name>
<dbReference type="PROSITE" id="PS50867">
    <property type="entry name" value="PRE_SET"/>
    <property type="match status" value="1"/>
</dbReference>
<gene>
    <name evidence="12" type="ORF">DM02DRAFT_3563</name>
</gene>
<feature type="region of interest" description="Disordered" evidence="8">
    <location>
        <begin position="77"/>
        <end position="123"/>
    </location>
</feature>
<dbReference type="GO" id="GO:0005694">
    <property type="term" value="C:chromosome"/>
    <property type="evidence" value="ECO:0007669"/>
    <property type="project" value="UniProtKB-SubCell"/>
</dbReference>
<dbReference type="OrthoDB" id="308383at2759"/>
<evidence type="ECO:0000256" key="4">
    <source>
        <dbReference type="ARBA" id="ARBA00022679"/>
    </source>
</evidence>
<feature type="domain" description="Post-SET" evidence="11">
    <location>
        <begin position="489"/>
        <end position="505"/>
    </location>
</feature>
<organism evidence="12 13">
    <name type="scientific">Periconia macrospinosa</name>
    <dbReference type="NCBI Taxonomy" id="97972"/>
    <lineage>
        <taxon>Eukaryota</taxon>
        <taxon>Fungi</taxon>
        <taxon>Dikarya</taxon>
        <taxon>Ascomycota</taxon>
        <taxon>Pezizomycotina</taxon>
        <taxon>Dothideomycetes</taxon>
        <taxon>Pleosporomycetidae</taxon>
        <taxon>Pleosporales</taxon>
        <taxon>Massarineae</taxon>
        <taxon>Periconiaceae</taxon>
        <taxon>Periconia</taxon>
    </lineage>
</organism>
<keyword evidence="7" id="KW-0862">Zinc</keyword>
<feature type="domain" description="SET" evidence="9">
    <location>
        <begin position="344"/>
        <end position="475"/>
    </location>
</feature>